<feature type="transmembrane region" description="Helical" evidence="7">
    <location>
        <begin position="52"/>
        <end position="73"/>
    </location>
</feature>
<feature type="transmembrane region" description="Helical" evidence="7">
    <location>
        <begin position="438"/>
        <end position="457"/>
    </location>
</feature>
<feature type="transmembrane region" description="Helical" evidence="7">
    <location>
        <begin position="381"/>
        <end position="401"/>
    </location>
</feature>
<dbReference type="EMBL" id="CP104064">
    <property type="protein sequence ID" value="WAH36783.1"/>
    <property type="molecule type" value="Genomic_DNA"/>
</dbReference>
<name>A0ABY6Z2P1_9BACL</name>
<dbReference type="NCBIfam" id="TIGR00813">
    <property type="entry name" value="sss"/>
    <property type="match status" value="1"/>
</dbReference>
<evidence type="ECO:0000313" key="8">
    <source>
        <dbReference type="EMBL" id="WAH36783.1"/>
    </source>
</evidence>
<dbReference type="CDD" id="cd11478">
    <property type="entry name" value="SLC5sbd_u2"/>
    <property type="match status" value="1"/>
</dbReference>
<feature type="transmembrane region" description="Helical" evidence="7">
    <location>
        <begin position="285"/>
        <end position="306"/>
    </location>
</feature>
<evidence type="ECO:0000256" key="7">
    <source>
        <dbReference type="SAM" id="Phobius"/>
    </source>
</evidence>
<reference evidence="8" key="1">
    <citation type="submission" date="2022-08" db="EMBL/GenBank/DDBJ databases">
        <title>Alicyclobacillus dauci DSM2870, complete genome.</title>
        <authorList>
            <person name="Wang Q."/>
            <person name="Cai R."/>
            <person name="Wang Z."/>
        </authorList>
    </citation>
    <scope>NUCLEOTIDE SEQUENCE</scope>
    <source>
        <strain evidence="8">DSM 28700</strain>
    </source>
</reference>
<feature type="transmembrane region" description="Helical" evidence="7">
    <location>
        <begin position="240"/>
        <end position="264"/>
    </location>
</feature>
<comment type="subcellular location">
    <subcellularLocation>
        <location evidence="1">Membrane</location>
        <topology evidence="1">Multi-pass membrane protein</topology>
    </subcellularLocation>
</comment>
<keyword evidence="9" id="KW-1185">Reference proteome</keyword>
<dbReference type="InterPro" id="IPR001734">
    <property type="entry name" value="Na/solute_symporter"/>
</dbReference>
<evidence type="ECO:0000256" key="2">
    <source>
        <dbReference type="ARBA" id="ARBA00006434"/>
    </source>
</evidence>
<organism evidence="8 9">
    <name type="scientific">Alicyclobacillus dauci</name>
    <dbReference type="NCBI Taxonomy" id="1475485"/>
    <lineage>
        <taxon>Bacteria</taxon>
        <taxon>Bacillati</taxon>
        <taxon>Bacillota</taxon>
        <taxon>Bacilli</taxon>
        <taxon>Bacillales</taxon>
        <taxon>Alicyclobacillaceae</taxon>
        <taxon>Alicyclobacillus</taxon>
    </lineage>
</organism>
<feature type="transmembrane region" description="Helical" evidence="7">
    <location>
        <begin position="85"/>
        <end position="107"/>
    </location>
</feature>
<feature type="transmembrane region" description="Helical" evidence="7">
    <location>
        <begin position="413"/>
        <end position="431"/>
    </location>
</feature>
<keyword evidence="4 7" id="KW-1133">Transmembrane helix</keyword>
<dbReference type="Proteomes" id="UP001164803">
    <property type="component" value="Chromosome"/>
</dbReference>
<feature type="transmembrane region" description="Helical" evidence="7">
    <location>
        <begin position="336"/>
        <end position="360"/>
    </location>
</feature>
<sequence>MHSLHALFHANGVDYSIIAIYFVFVIGVGFILKNRVRTGEDFFLSGRSIPGWITGLAFLSANLGALEIMGMTASGAEYGWMTTHFYWIGAIPAMLFLGLYMMPFYYVSKVRSVPEYLKLRFNEATRGVNAVSFAVMTVLTSGISLYSMALIFQVLIGWSLTISILVSAVVVLVYVTLGGLTSSIYNEVVQFFLIWAGLLPIPLIGMHQLGGWNGMMNRLPAGFGHLWSNLGSPSNNPMGIGWLGVVLGLGFVLSFGYWTTDFLVVQRTLAARNLRAAQNTPIYAAFFKMIVPILVIIPGLIALAVFPKIGHTSGMSYNLALPLLISKYYPPGMMGLGLTAMLASFMSGMAGNITAFTTVWTYDIYQAYMHKDASDKHYISMGRWAVLGGVVISIGTAYFAAGFPSVMDYMQTLFSFFNAPLFGTFLLGMFWKRTTAWGGFWGLISGIVGAFLLYYLVPAHVFSSPDAGNFWRAWWAWVITVVITVLVSLITKRKSEEELKGIVFGLSNRPNYTGFPWYKRPGYLAAIAFIILVVLNIIFW</sequence>
<dbReference type="Pfam" id="PF00474">
    <property type="entry name" value="SSF"/>
    <property type="match status" value="1"/>
</dbReference>
<gene>
    <name evidence="8" type="ORF">NZD86_21845</name>
</gene>
<feature type="transmembrane region" description="Helical" evidence="7">
    <location>
        <begin position="128"/>
        <end position="149"/>
    </location>
</feature>
<feature type="transmembrane region" description="Helical" evidence="7">
    <location>
        <begin position="12"/>
        <end position="32"/>
    </location>
</feature>
<evidence type="ECO:0000256" key="6">
    <source>
        <dbReference type="RuleBase" id="RU362091"/>
    </source>
</evidence>
<keyword evidence="3 7" id="KW-0812">Transmembrane</keyword>
<dbReference type="Gene3D" id="1.20.1730.10">
    <property type="entry name" value="Sodium/glucose cotransporter"/>
    <property type="match status" value="1"/>
</dbReference>
<evidence type="ECO:0000256" key="1">
    <source>
        <dbReference type="ARBA" id="ARBA00004141"/>
    </source>
</evidence>
<evidence type="ECO:0000313" key="9">
    <source>
        <dbReference type="Proteomes" id="UP001164803"/>
    </source>
</evidence>
<dbReference type="PANTHER" id="PTHR11819:SF195">
    <property type="entry name" value="SODIUM_GLUCOSE COTRANSPORTER 4"/>
    <property type="match status" value="1"/>
</dbReference>
<proteinExistence type="inferred from homology"/>
<dbReference type="PANTHER" id="PTHR11819">
    <property type="entry name" value="SOLUTE CARRIER FAMILY 5"/>
    <property type="match status" value="1"/>
</dbReference>
<dbReference type="RefSeq" id="WP_268044169.1">
    <property type="nucleotide sequence ID" value="NZ_CP104064.1"/>
</dbReference>
<evidence type="ECO:0000256" key="5">
    <source>
        <dbReference type="ARBA" id="ARBA00023136"/>
    </source>
</evidence>
<evidence type="ECO:0000256" key="4">
    <source>
        <dbReference type="ARBA" id="ARBA00022989"/>
    </source>
</evidence>
<dbReference type="InterPro" id="IPR038377">
    <property type="entry name" value="Na/Glc_symporter_sf"/>
</dbReference>
<feature type="transmembrane region" description="Helical" evidence="7">
    <location>
        <begin position="469"/>
        <end position="490"/>
    </location>
</feature>
<protein>
    <submittedName>
        <fullName evidence="8">Sodium:solute symporter family protein</fullName>
    </submittedName>
</protein>
<comment type="similarity">
    <text evidence="2 6">Belongs to the sodium:solute symporter (SSF) (TC 2.A.21) family.</text>
</comment>
<dbReference type="InterPro" id="IPR018212">
    <property type="entry name" value="Na/solute_symporter_CS"/>
</dbReference>
<evidence type="ECO:0000256" key="3">
    <source>
        <dbReference type="ARBA" id="ARBA00022692"/>
    </source>
</evidence>
<feature type="transmembrane region" description="Helical" evidence="7">
    <location>
        <begin position="155"/>
        <end position="177"/>
    </location>
</feature>
<accession>A0ABY6Z2P1</accession>
<feature type="transmembrane region" description="Helical" evidence="7">
    <location>
        <begin position="522"/>
        <end position="539"/>
    </location>
</feature>
<dbReference type="PROSITE" id="PS00456">
    <property type="entry name" value="NA_SOLUT_SYMP_1"/>
    <property type="match status" value="1"/>
</dbReference>
<feature type="transmembrane region" description="Helical" evidence="7">
    <location>
        <begin position="189"/>
        <end position="209"/>
    </location>
</feature>
<keyword evidence="5 7" id="KW-0472">Membrane</keyword>
<dbReference type="PROSITE" id="PS50283">
    <property type="entry name" value="NA_SOLUT_SYMP_3"/>
    <property type="match status" value="1"/>
</dbReference>